<comment type="caution">
    <text evidence="2">The sequence shown here is derived from an EMBL/GenBank/DDBJ whole genome shotgun (WGS) entry which is preliminary data.</text>
</comment>
<organism evidence="2 3">
    <name type="scientific">Gossypium arboreum</name>
    <name type="common">Tree cotton</name>
    <name type="synonym">Gossypium nanking</name>
    <dbReference type="NCBI Taxonomy" id="29729"/>
    <lineage>
        <taxon>Eukaryota</taxon>
        <taxon>Viridiplantae</taxon>
        <taxon>Streptophyta</taxon>
        <taxon>Embryophyta</taxon>
        <taxon>Tracheophyta</taxon>
        <taxon>Spermatophyta</taxon>
        <taxon>Magnoliopsida</taxon>
        <taxon>eudicotyledons</taxon>
        <taxon>Gunneridae</taxon>
        <taxon>Pentapetalae</taxon>
        <taxon>rosids</taxon>
        <taxon>malvids</taxon>
        <taxon>Malvales</taxon>
        <taxon>Malvaceae</taxon>
        <taxon>Malvoideae</taxon>
        <taxon>Gossypium</taxon>
    </lineage>
</organism>
<evidence type="ECO:0000313" key="3">
    <source>
        <dbReference type="Proteomes" id="UP001358586"/>
    </source>
</evidence>
<feature type="region of interest" description="Disordered" evidence="1">
    <location>
        <begin position="92"/>
        <end position="111"/>
    </location>
</feature>
<dbReference type="Proteomes" id="UP001358586">
    <property type="component" value="Chromosome 4"/>
</dbReference>
<name>A0ABR0QAB3_GOSAR</name>
<sequence>MVDFVVYEFYTSLKDRKNRKQQGETITHTVVWGKEVSIAHQVIFQYYNSPYYTYCHLHPILLIEPFTRPMKSVIGDNLYNKFLELQCKKNQEKRKGQSIEVTHSGADEAKG</sequence>
<evidence type="ECO:0000256" key="1">
    <source>
        <dbReference type="SAM" id="MobiDB-lite"/>
    </source>
</evidence>
<keyword evidence="3" id="KW-1185">Reference proteome</keyword>
<dbReference type="EMBL" id="JARKNE010000004">
    <property type="protein sequence ID" value="KAK5836235.1"/>
    <property type="molecule type" value="Genomic_DNA"/>
</dbReference>
<proteinExistence type="predicted"/>
<protein>
    <submittedName>
        <fullName evidence="2">Uncharacterized protein</fullName>
    </submittedName>
</protein>
<reference evidence="2 3" key="1">
    <citation type="submission" date="2023-03" db="EMBL/GenBank/DDBJ databases">
        <title>WGS of Gossypium arboreum.</title>
        <authorList>
            <person name="Yu D."/>
        </authorList>
    </citation>
    <scope>NUCLEOTIDE SEQUENCE [LARGE SCALE GENOMIC DNA]</scope>
    <source>
        <tissue evidence="2">Leaf</tissue>
    </source>
</reference>
<gene>
    <name evidence="2" type="ORF">PVK06_012006</name>
</gene>
<evidence type="ECO:0000313" key="2">
    <source>
        <dbReference type="EMBL" id="KAK5836235.1"/>
    </source>
</evidence>
<accession>A0ABR0QAB3</accession>